<gene>
    <name evidence="1" type="ORF">C1H46_011106</name>
</gene>
<evidence type="ECO:0000313" key="1">
    <source>
        <dbReference type="EMBL" id="TQE03294.1"/>
    </source>
</evidence>
<protein>
    <submittedName>
        <fullName evidence="1">Uncharacterized protein</fullName>
    </submittedName>
</protein>
<evidence type="ECO:0000313" key="2">
    <source>
        <dbReference type="Proteomes" id="UP000315295"/>
    </source>
</evidence>
<organism evidence="1 2">
    <name type="scientific">Malus baccata</name>
    <name type="common">Siberian crab apple</name>
    <name type="synonym">Pyrus baccata</name>
    <dbReference type="NCBI Taxonomy" id="106549"/>
    <lineage>
        <taxon>Eukaryota</taxon>
        <taxon>Viridiplantae</taxon>
        <taxon>Streptophyta</taxon>
        <taxon>Embryophyta</taxon>
        <taxon>Tracheophyta</taxon>
        <taxon>Spermatophyta</taxon>
        <taxon>Magnoliopsida</taxon>
        <taxon>eudicotyledons</taxon>
        <taxon>Gunneridae</taxon>
        <taxon>Pentapetalae</taxon>
        <taxon>rosids</taxon>
        <taxon>fabids</taxon>
        <taxon>Rosales</taxon>
        <taxon>Rosaceae</taxon>
        <taxon>Amygdaloideae</taxon>
        <taxon>Maleae</taxon>
        <taxon>Malus</taxon>
    </lineage>
</organism>
<proteinExistence type="predicted"/>
<sequence length="94" mass="10191">MPCPHSTIGKKSTGLSSLSLSLSESLLARKPHQMPCPHSTIGKKSTDLLNKHHSTDQKINITTYTGLVVLELLRGFEAIESIIITVAYFGLLSS</sequence>
<name>A0A540MWX6_MALBA</name>
<dbReference type="AlphaFoldDB" id="A0A540MWX6"/>
<dbReference type="EMBL" id="VIEB01000158">
    <property type="protein sequence ID" value="TQE03294.1"/>
    <property type="molecule type" value="Genomic_DNA"/>
</dbReference>
<comment type="caution">
    <text evidence="1">The sequence shown here is derived from an EMBL/GenBank/DDBJ whole genome shotgun (WGS) entry which is preliminary data.</text>
</comment>
<dbReference type="Proteomes" id="UP000315295">
    <property type="component" value="Unassembled WGS sequence"/>
</dbReference>
<reference evidence="1 2" key="1">
    <citation type="journal article" date="2019" name="G3 (Bethesda)">
        <title>Sequencing of a Wild Apple (Malus baccata) Genome Unravels the Differences Between Cultivated and Wild Apple Species Regarding Disease Resistance and Cold Tolerance.</title>
        <authorList>
            <person name="Chen X."/>
        </authorList>
    </citation>
    <scope>NUCLEOTIDE SEQUENCE [LARGE SCALE GENOMIC DNA]</scope>
    <source>
        <strain evidence="2">cv. Shandingzi</strain>
        <tissue evidence="1">Leaves</tissue>
    </source>
</reference>
<keyword evidence="2" id="KW-1185">Reference proteome</keyword>
<accession>A0A540MWX6</accession>